<dbReference type="KEGG" id="sgs:AVL59_22745"/>
<dbReference type="EMBL" id="CP016279">
    <property type="protein sequence ID" value="ANP52018.1"/>
    <property type="molecule type" value="Genomic_DNA"/>
</dbReference>
<accession>A0A1B1AZM0</accession>
<dbReference type="Proteomes" id="UP000092659">
    <property type="component" value="Chromosome"/>
</dbReference>
<reference evidence="1 3" key="1">
    <citation type="submission" date="2016-06" db="EMBL/GenBank/DDBJ databases">
        <title>Complete genome sequence of Streptomyces griseochromogenes ATCC 14511, the Blasticidin S producer.</title>
        <authorList>
            <person name="Wu L."/>
        </authorList>
    </citation>
    <scope>NUCLEOTIDE SEQUENCE [LARGE SCALE GENOMIC DNA]</scope>
    <source>
        <strain evidence="1 3">ATCC 14511</strain>
    </source>
</reference>
<dbReference type="OrthoDB" id="3390084at2"/>
<protein>
    <submittedName>
        <fullName evidence="1">Uncharacterized protein</fullName>
    </submittedName>
</protein>
<dbReference type="EMBL" id="JAGGLP010000035">
    <property type="protein sequence ID" value="MBP2055871.1"/>
    <property type="molecule type" value="Genomic_DNA"/>
</dbReference>
<dbReference type="Proteomes" id="UP001519309">
    <property type="component" value="Unassembled WGS sequence"/>
</dbReference>
<evidence type="ECO:0000313" key="4">
    <source>
        <dbReference type="Proteomes" id="UP001519309"/>
    </source>
</evidence>
<sequence length="119" mass="13076">MSYDLAVWEGERPADDRTAGRVFTDLFDRYLDTEVGSSPPTERIAAYVAALVERWDDVTDDVEDASPWSAGPLIGGAGGPLVYFPMSWSRAEEVSDWAAALADSMGLVCFDPQQNRLRS</sequence>
<organism evidence="1 3">
    <name type="scientific">Streptomyces griseochromogenes</name>
    <dbReference type="NCBI Taxonomy" id="68214"/>
    <lineage>
        <taxon>Bacteria</taxon>
        <taxon>Bacillati</taxon>
        <taxon>Actinomycetota</taxon>
        <taxon>Actinomycetes</taxon>
        <taxon>Kitasatosporales</taxon>
        <taxon>Streptomycetaceae</taxon>
        <taxon>Streptomyces</taxon>
    </lineage>
</organism>
<dbReference type="RefSeq" id="WP_067307442.1">
    <property type="nucleotide sequence ID" value="NZ_CP016279.1"/>
</dbReference>
<dbReference type="AlphaFoldDB" id="A0A1B1AZM0"/>
<evidence type="ECO:0000313" key="3">
    <source>
        <dbReference type="Proteomes" id="UP000092659"/>
    </source>
</evidence>
<reference evidence="2 4" key="2">
    <citation type="submission" date="2021-03" db="EMBL/GenBank/DDBJ databases">
        <title>Genomic Encyclopedia of Type Strains, Phase IV (KMG-IV): sequencing the most valuable type-strain genomes for metagenomic binning, comparative biology and taxonomic classification.</title>
        <authorList>
            <person name="Goeker M."/>
        </authorList>
    </citation>
    <scope>NUCLEOTIDE SEQUENCE [LARGE SCALE GENOMIC DNA]</scope>
    <source>
        <strain evidence="2 4">DSM 40499</strain>
    </source>
</reference>
<name>A0A1B1AZM0_9ACTN</name>
<proteinExistence type="predicted"/>
<keyword evidence="4" id="KW-1185">Reference proteome</keyword>
<dbReference type="STRING" id="68214.AVL59_22745"/>
<evidence type="ECO:0000313" key="1">
    <source>
        <dbReference type="EMBL" id="ANP52018.1"/>
    </source>
</evidence>
<gene>
    <name evidence="1" type="ORF">AVL59_22745</name>
    <name evidence="2" type="ORF">J2Z21_008887</name>
</gene>
<evidence type="ECO:0000313" key="2">
    <source>
        <dbReference type="EMBL" id="MBP2055871.1"/>
    </source>
</evidence>